<keyword evidence="4 11" id="KW-0813">Transport</keyword>
<evidence type="ECO:0000256" key="12">
    <source>
        <dbReference type="RuleBase" id="RU365097"/>
    </source>
</evidence>
<evidence type="ECO:0000313" key="14">
    <source>
        <dbReference type="EMBL" id="RZO74600.1"/>
    </source>
</evidence>
<feature type="transmembrane region" description="Helical" evidence="11">
    <location>
        <begin position="12"/>
        <end position="36"/>
    </location>
</feature>
<dbReference type="EMBL" id="SHAG01000073">
    <property type="protein sequence ID" value="RZO74600.1"/>
    <property type="molecule type" value="Genomic_DNA"/>
</dbReference>
<keyword evidence="10 11" id="KW-0472">Membrane</keyword>
<evidence type="ECO:0000256" key="8">
    <source>
        <dbReference type="ARBA" id="ARBA00022692"/>
    </source>
</evidence>
<name>A0A520RWH4_9GAMM</name>
<reference evidence="14 15" key="1">
    <citation type="submission" date="2019-02" db="EMBL/GenBank/DDBJ databases">
        <title>Prokaryotic population dynamics and viral predation in marine succession experiment using metagenomics: the confinement effect.</title>
        <authorList>
            <person name="Haro-Moreno J.M."/>
            <person name="Rodriguez-Valera F."/>
            <person name="Lopez-Perez M."/>
        </authorList>
    </citation>
    <scope>NUCLEOTIDE SEQUENCE [LARGE SCALE GENOMIC DNA]</scope>
    <source>
        <strain evidence="14">MED-G157</strain>
    </source>
</reference>
<organism evidence="14 15">
    <name type="scientific">OM182 bacterium</name>
    <dbReference type="NCBI Taxonomy" id="2510334"/>
    <lineage>
        <taxon>Bacteria</taxon>
        <taxon>Pseudomonadati</taxon>
        <taxon>Pseudomonadota</taxon>
        <taxon>Gammaproteobacteria</taxon>
        <taxon>OMG group</taxon>
        <taxon>OM182 clade</taxon>
    </lineage>
</organism>
<dbReference type="SUPFAM" id="SSF161098">
    <property type="entry name" value="MetI-like"/>
    <property type="match status" value="1"/>
</dbReference>
<dbReference type="Pfam" id="PF00528">
    <property type="entry name" value="BPD_transp_1"/>
    <property type="match status" value="1"/>
</dbReference>
<evidence type="ECO:0000313" key="15">
    <source>
        <dbReference type="Proteomes" id="UP000316199"/>
    </source>
</evidence>
<dbReference type="CDD" id="cd06261">
    <property type="entry name" value="TM_PBP2"/>
    <property type="match status" value="1"/>
</dbReference>
<comment type="subcellular location">
    <subcellularLocation>
        <location evidence="2 12">Cell inner membrane</location>
        <topology evidence="2 12">Multi-pass membrane protein</topology>
    </subcellularLocation>
    <subcellularLocation>
        <location evidence="11">Cell membrane</location>
        <topology evidence="11">Multi-pass membrane protein</topology>
    </subcellularLocation>
</comment>
<keyword evidence="5" id="KW-1003">Cell membrane</keyword>
<feature type="transmembrane region" description="Helical" evidence="11">
    <location>
        <begin position="148"/>
        <end position="170"/>
    </location>
</feature>
<evidence type="ECO:0000259" key="13">
    <source>
        <dbReference type="PROSITE" id="PS50928"/>
    </source>
</evidence>
<dbReference type="GO" id="GO:0005886">
    <property type="term" value="C:plasma membrane"/>
    <property type="evidence" value="ECO:0007669"/>
    <property type="project" value="UniProtKB-SubCell"/>
</dbReference>
<protein>
    <recommendedName>
        <fullName evidence="12">Molybdenum transport system permease</fullName>
    </recommendedName>
</protein>
<dbReference type="AlphaFoldDB" id="A0A520RWH4"/>
<dbReference type="Gene3D" id="1.10.3720.10">
    <property type="entry name" value="MetI-like"/>
    <property type="match status" value="1"/>
</dbReference>
<evidence type="ECO:0000256" key="7">
    <source>
        <dbReference type="ARBA" id="ARBA00022519"/>
    </source>
</evidence>
<sequence>MSFTEADAIALLVTLKLAFVSTLILLFVGTPLAWWLSRSKWRFKFLIEALVALPLVLPPTVLGFYLLIGLSPSGPIGSLSSSMGFGSLAFSFSGLVIGSVIYSMPFVVQPLQDGFRSVGVRPLEAAAVLRASPVDRFFTIAVPMAKPAFVTASVLGFAHTLGEFGVVLMIGGNIPGETQVVSIAIYDHVEMLDYAKAHFLSGILLLLSFLILTLVYRNRGFKVMTS</sequence>
<evidence type="ECO:0000256" key="10">
    <source>
        <dbReference type="ARBA" id="ARBA00023136"/>
    </source>
</evidence>
<dbReference type="FunFam" id="1.10.3720.10:FF:000054">
    <property type="entry name" value="Molybdenum transport system permease"/>
    <property type="match status" value="1"/>
</dbReference>
<feature type="domain" description="ABC transmembrane type-1" evidence="13">
    <location>
        <begin position="11"/>
        <end position="216"/>
    </location>
</feature>
<evidence type="ECO:0000256" key="1">
    <source>
        <dbReference type="ARBA" id="ARBA00002949"/>
    </source>
</evidence>
<dbReference type="PROSITE" id="PS50928">
    <property type="entry name" value="ABC_TM1"/>
    <property type="match status" value="1"/>
</dbReference>
<evidence type="ECO:0000256" key="4">
    <source>
        <dbReference type="ARBA" id="ARBA00022448"/>
    </source>
</evidence>
<evidence type="ECO:0000256" key="9">
    <source>
        <dbReference type="ARBA" id="ARBA00022989"/>
    </source>
</evidence>
<gene>
    <name evidence="14" type="primary">modB</name>
    <name evidence="14" type="ORF">EVA68_08810</name>
</gene>
<dbReference type="PANTHER" id="PTHR30183">
    <property type="entry name" value="MOLYBDENUM TRANSPORT SYSTEM PERMEASE PROTEIN MODB"/>
    <property type="match status" value="1"/>
</dbReference>
<comment type="caution">
    <text evidence="14">The sequence shown here is derived from an EMBL/GenBank/DDBJ whole genome shotgun (WGS) entry which is preliminary data.</text>
</comment>
<evidence type="ECO:0000256" key="3">
    <source>
        <dbReference type="ARBA" id="ARBA00007069"/>
    </source>
</evidence>
<dbReference type="InterPro" id="IPR035906">
    <property type="entry name" value="MetI-like_sf"/>
</dbReference>
<dbReference type="PANTHER" id="PTHR30183:SF8">
    <property type="entry name" value="MOLYBDENUM TRANSPORT SYSTEM PERMEASE"/>
    <property type="match status" value="1"/>
</dbReference>
<keyword evidence="8 11" id="KW-0812">Transmembrane</keyword>
<accession>A0A520RWH4</accession>
<comment type="similarity">
    <text evidence="3 12">Belongs to the binding-protein-dependent transport system permease family. CysTW subfamily.</text>
</comment>
<dbReference type="InterPro" id="IPR000515">
    <property type="entry name" value="MetI-like"/>
</dbReference>
<evidence type="ECO:0000256" key="2">
    <source>
        <dbReference type="ARBA" id="ARBA00004429"/>
    </source>
</evidence>
<dbReference type="Proteomes" id="UP000316199">
    <property type="component" value="Unassembled WGS sequence"/>
</dbReference>
<feature type="transmembrane region" description="Helical" evidence="11">
    <location>
        <begin position="197"/>
        <end position="216"/>
    </location>
</feature>
<evidence type="ECO:0000256" key="5">
    <source>
        <dbReference type="ARBA" id="ARBA00022475"/>
    </source>
</evidence>
<keyword evidence="9 11" id="KW-1133">Transmembrane helix</keyword>
<proteinExistence type="inferred from homology"/>
<dbReference type="GO" id="GO:0015098">
    <property type="term" value="F:molybdate ion transmembrane transporter activity"/>
    <property type="evidence" value="ECO:0007669"/>
    <property type="project" value="UniProtKB-UniRule"/>
</dbReference>
<dbReference type="InterPro" id="IPR011867">
    <property type="entry name" value="ModB_ABC"/>
</dbReference>
<feature type="transmembrane region" description="Helical" evidence="11">
    <location>
        <begin position="88"/>
        <end position="108"/>
    </location>
</feature>
<feature type="transmembrane region" description="Helical" evidence="11">
    <location>
        <begin position="45"/>
        <end position="68"/>
    </location>
</feature>
<evidence type="ECO:0000256" key="6">
    <source>
        <dbReference type="ARBA" id="ARBA00022505"/>
    </source>
</evidence>
<evidence type="ECO:0000256" key="11">
    <source>
        <dbReference type="RuleBase" id="RU363032"/>
    </source>
</evidence>
<comment type="function">
    <text evidence="1 12">Part of the binding-protein-dependent transport system for molybdenum; probably responsible for the translocation of the substrate across the membrane.</text>
</comment>
<keyword evidence="6 12" id="KW-0500">Molybdenum</keyword>
<keyword evidence="7 12" id="KW-0997">Cell inner membrane</keyword>
<dbReference type="NCBIfam" id="TIGR02141">
    <property type="entry name" value="modB_ABC"/>
    <property type="match status" value="1"/>
</dbReference>